<evidence type="ECO:0000313" key="1">
    <source>
        <dbReference type="EMBL" id="SHH82009.1"/>
    </source>
</evidence>
<evidence type="ECO:0000313" key="2">
    <source>
        <dbReference type="Proteomes" id="UP000184526"/>
    </source>
</evidence>
<dbReference type="AlphaFoldDB" id="A0A1M5W348"/>
<accession>A0A1M5W348</accession>
<name>A0A1M5W348_9CLOT</name>
<dbReference type="STRING" id="1121306.SAMN02745196_01526"/>
<gene>
    <name evidence="1" type="ORF">SAMN02745196_01526</name>
</gene>
<organism evidence="1 2">
    <name type="scientific">Clostridium collagenovorans DSM 3089</name>
    <dbReference type="NCBI Taxonomy" id="1121306"/>
    <lineage>
        <taxon>Bacteria</taxon>
        <taxon>Bacillati</taxon>
        <taxon>Bacillota</taxon>
        <taxon>Clostridia</taxon>
        <taxon>Eubacteriales</taxon>
        <taxon>Clostridiaceae</taxon>
        <taxon>Clostridium</taxon>
    </lineage>
</organism>
<dbReference type="EMBL" id="FQXP01000005">
    <property type="protein sequence ID" value="SHH82009.1"/>
    <property type="molecule type" value="Genomic_DNA"/>
</dbReference>
<keyword evidence="2" id="KW-1185">Reference proteome</keyword>
<proteinExistence type="predicted"/>
<dbReference type="RefSeq" id="WP_072831426.1">
    <property type="nucleotide sequence ID" value="NZ_FQXP01000005.1"/>
</dbReference>
<reference evidence="1 2" key="1">
    <citation type="submission" date="2016-11" db="EMBL/GenBank/DDBJ databases">
        <authorList>
            <person name="Jaros S."/>
            <person name="Januszkiewicz K."/>
            <person name="Wedrychowicz H."/>
        </authorList>
    </citation>
    <scope>NUCLEOTIDE SEQUENCE [LARGE SCALE GENOMIC DNA]</scope>
    <source>
        <strain evidence="1 2">DSM 3089</strain>
    </source>
</reference>
<sequence>MITSEKYTKIINLICSIKGISLEEQHKILEDKECKYLLLLLMKKYDCLDIKRLEDDFNLPNMKRVFSNIKKAEEHFLINYYFRNQYFSLDELMSK</sequence>
<dbReference type="Proteomes" id="UP000184526">
    <property type="component" value="Unassembled WGS sequence"/>
</dbReference>
<dbReference type="OrthoDB" id="1930532at2"/>
<protein>
    <submittedName>
        <fullName evidence="1">Uncharacterized protein</fullName>
    </submittedName>
</protein>